<dbReference type="Proteomes" id="UP000006310">
    <property type="component" value="Chromosome 12"/>
</dbReference>
<feature type="compositionally biased region" description="Low complexity" evidence="1">
    <location>
        <begin position="493"/>
        <end position="514"/>
    </location>
</feature>
<evidence type="ECO:0000256" key="2">
    <source>
        <dbReference type="SAM" id="Phobius"/>
    </source>
</evidence>
<feature type="compositionally biased region" description="Basic and acidic residues" evidence="1">
    <location>
        <begin position="584"/>
        <end position="596"/>
    </location>
</feature>
<feature type="compositionally biased region" description="Polar residues" evidence="1">
    <location>
        <begin position="532"/>
        <end position="547"/>
    </location>
</feature>
<gene>
    <name evidence="3" type="primary">KNAG0L01110</name>
    <name evidence="3" type="ordered locus">KNAG_0L01110</name>
</gene>
<keyword evidence="2" id="KW-0472">Membrane</keyword>
<keyword evidence="2" id="KW-0812">Transmembrane</keyword>
<feature type="region of interest" description="Disordered" evidence="1">
    <location>
        <begin position="470"/>
        <end position="596"/>
    </location>
</feature>
<reference evidence="3 4" key="1">
    <citation type="journal article" date="2011" name="Proc. Natl. Acad. Sci. U.S.A.">
        <title>Evolutionary erosion of yeast sex chromosomes by mating-type switching accidents.</title>
        <authorList>
            <person name="Gordon J.L."/>
            <person name="Armisen D."/>
            <person name="Proux-Wera E."/>
            <person name="Oheigeartaigh S.S."/>
            <person name="Byrne K.P."/>
            <person name="Wolfe K.H."/>
        </authorList>
    </citation>
    <scope>NUCLEOTIDE SEQUENCE [LARGE SCALE GENOMIC DNA]</scope>
    <source>
        <strain evidence="4">ATCC MYA-139 / BCRC 22969 / CBS 8797 / CCRC 22969 / KCTC 17520 / NBRC 10181 / NCYC 3082</strain>
    </source>
</reference>
<dbReference type="HOGENOM" id="CLU_025639_0_0_1"/>
<evidence type="ECO:0000313" key="4">
    <source>
        <dbReference type="Proteomes" id="UP000006310"/>
    </source>
</evidence>
<dbReference type="EMBL" id="HE978325">
    <property type="protein sequence ID" value="CCK72731.1"/>
    <property type="molecule type" value="Genomic_DNA"/>
</dbReference>
<organism evidence="3 4">
    <name type="scientific">Huiozyma naganishii (strain ATCC MYA-139 / BCRC 22969 / CBS 8797 / KCTC 17520 / NBRC 10181 / NCYC 3082 / Yp74L-3)</name>
    <name type="common">Yeast</name>
    <name type="synonym">Kazachstania naganishii</name>
    <dbReference type="NCBI Taxonomy" id="1071383"/>
    <lineage>
        <taxon>Eukaryota</taxon>
        <taxon>Fungi</taxon>
        <taxon>Dikarya</taxon>
        <taxon>Ascomycota</taxon>
        <taxon>Saccharomycotina</taxon>
        <taxon>Saccharomycetes</taxon>
        <taxon>Saccharomycetales</taxon>
        <taxon>Saccharomycetaceae</taxon>
        <taxon>Huiozyma</taxon>
    </lineage>
</organism>
<dbReference type="PANTHER" id="PTHR38426:SF1">
    <property type="entry name" value="MAINTENANCE OF TELOMERE CAPPING PROTEIN 4"/>
    <property type="match status" value="1"/>
</dbReference>
<dbReference type="AlphaFoldDB" id="J7SB44"/>
<evidence type="ECO:0000256" key="1">
    <source>
        <dbReference type="SAM" id="MobiDB-lite"/>
    </source>
</evidence>
<dbReference type="RefSeq" id="XP_022466976.1">
    <property type="nucleotide sequence ID" value="XM_022610706.1"/>
</dbReference>
<dbReference type="PANTHER" id="PTHR38426">
    <property type="entry name" value="MAINTENANCE OF TELOMERE CAPPING PROTEIN 4"/>
    <property type="match status" value="1"/>
</dbReference>
<feature type="compositionally biased region" description="Basic residues" evidence="1">
    <location>
        <begin position="404"/>
        <end position="415"/>
    </location>
</feature>
<feature type="compositionally biased region" description="Polar residues" evidence="1">
    <location>
        <begin position="368"/>
        <end position="377"/>
    </location>
</feature>
<keyword evidence="2" id="KW-1133">Transmembrane helix</keyword>
<dbReference type="STRING" id="1071383.J7SB44"/>
<feature type="compositionally biased region" description="Low complexity" evidence="1">
    <location>
        <begin position="424"/>
        <end position="440"/>
    </location>
</feature>
<feature type="compositionally biased region" description="Basic residues" evidence="1">
    <location>
        <begin position="313"/>
        <end position="325"/>
    </location>
</feature>
<feature type="compositionally biased region" description="Low complexity" evidence="1">
    <location>
        <begin position="329"/>
        <end position="339"/>
    </location>
</feature>
<feature type="region of interest" description="Disordered" evidence="1">
    <location>
        <begin position="1"/>
        <end position="54"/>
    </location>
</feature>
<feature type="compositionally biased region" description="Basic and acidic residues" evidence="1">
    <location>
        <begin position="27"/>
        <end position="40"/>
    </location>
</feature>
<keyword evidence="4" id="KW-1185">Reference proteome</keyword>
<sequence length="799" mass="89043">MLNQTKRGPRVMKTRQEQGFKTPVMPRESRGGQQKHEHGQRQRPRQRQGDQGRVQLVTKLLVDNRYNLMDELNYGRTLPYSQGETGPVVGDDSVEGSRYSGAECGVAAAVAAVTATATGATAGTATSAGASGVGAGAVGAPSWTTQDQVSARIVHIPKSTRLKAERVRIYLEYFYNVMERCITLNDSVRDPNGGVHGGHGAGAAAAAAAATGVRYEGVEGVYNPLQVIRNRKLRKKYHDEVKPARELVFSRVPMIAVIQFSKRPTRNMRWFVKLSEKYSDLSWRTSHWDELRRPDGHLWITAEKQRDQQQVHIAKKKKKRRRHRLSQTIGKVGPKIPGPHGHGHGYDSNTVNLGNHLDVNKIPGQDEAASSSGTTIADQDGEYETASKFSSSRLGRLEKIITGKTRRVSHSRSPRARSTESGLQQQQQQQQAPVAASASHPSVYHLAPANLTVNSTRRASIKDATKALKELQRRDETQGLTEDKEETTTPEGSSDSKSADISVSSQSVSSTSAIPVTTGGTSQVVTPAVRTPITQGIRSTSPHSVSSRGPAPPPMDATTMTTNAKDEGAETAVAPDEAAENDESPGRKRKDMENEAKDQQRQFFVEELESLVDPASEKYVLPVDKQLEQYWMSTKYVMSTVAIMKHRRITHEIVKRKEIAKRNQIILEDDTDKNIEVANEVIQLYDHELDKVIAVGNKWASTLLNDYSIRVEMLISSSDRILSDINTTLTLKLKLFQENTERYGTIRMMRAQRTTRVAYRLLEYSIIGALWTIWLFVKMLREIRHGFVLTWKLIKWTIW</sequence>
<dbReference type="KEGG" id="kng:KNAG_0L01110"/>
<dbReference type="GeneID" id="34528505"/>
<evidence type="ECO:0000313" key="3">
    <source>
        <dbReference type="EMBL" id="CCK72731.1"/>
    </source>
</evidence>
<feature type="region of interest" description="Disordered" evidence="1">
    <location>
        <begin position="309"/>
        <end position="440"/>
    </location>
</feature>
<accession>J7SB44</accession>
<reference evidence="4" key="2">
    <citation type="submission" date="2012-08" db="EMBL/GenBank/DDBJ databases">
        <title>Genome sequence of Kazachstania naganishii.</title>
        <authorList>
            <person name="Gordon J.L."/>
            <person name="Armisen D."/>
            <person name="Proux-Wera E."/>
            <person name="OhEigeartaigh S.S."/>
            <person name="Byrne K.P."/>
            <person name="Wolfe K.H."/>
        </authorList>
    </citation>
    <scope>NUCLEOTIDE SEQUENCE [LARGE SCALE GENOMIC DNA]</scope>
    <source>
        <strain evidence="4">ATCC MYA-139 / BCRC 22969 / CBS 8797 / CCRC 22969 / KCTC 17520 / NBRC 10181 / NCYC 3082</strain>
    </source>
</reference>
<dbReference type="InterPro" id="IPR038769">
    <property type="entry name" value="MTC4"/>
</dbReference>
<name>J7SB44_HUIN7</name>
<dbReference type="eggNOG" id="ENOG502QXZI">
    <property type="taxonomic scope" value="Eukaryota"/>
</dbReference>
<dbReference type="OrthoDB" id="4064064at2759"/>
<feature type="transmembrane region" description="Helical" evidence="2">
    <location>
        <begin position="757"/>
        <end position="777"/>
    </location>
</feature>
<dbReference type="OMA" id="RTSHWDE"/>
<protein>
    <submittedName>
        <fullName evidence="3">Uncharacterized protein</fullName>
    </submittedName>
</protein>
<proteinExistence type="predicted"/>